<dbReference type="WBParaSite" id="nRc.2.0.1.t03163-RA">
    <property type="protein sequence ID" value="nRc.2.0.1.t03163-RA"/>
    <property type="gene ID" value="nRc.2.0.1.g03163"/>
</dbReference>
<protein>
    <submittedName>
        <fullName evidence="2">Uncharacterized protein</fullName>
    </submittedName>
</protein>
<dbReference type="Proteomes" id="UP000887565">
    <property type="component" value="Unplaced"/>
</dbReference>
<evidence type="ECO:0000313" key="1">
    <source>
        <dbReference type="Proteomes" id="UP000887565"/>
    </source>
</evidence>
<dbReference type="AlphaFoldDB" id="A0A915HMH9"/>
<proteinExistence type="predicted"/>
<keyword evidence="1" id="KW-1185">Reference proteome</keyword>
<reference evidence="2" key="1">
    <citation type="submission" date="2022-11" db="UniProtKB">
        <authorList>
            <consortium name="WormBaseParasite"/>
        </authorList>
    </citation>
    <scope>IDENTIFICATION</scope>
</reference>
<evidence type="ECO:0000313" key="2">
    <source>
        <dbReference type="WBParaSite" id="nRc.2.0.1.t03163-RA"/>
    </source>
</evidence>
<sequence length="85" mass="9093">MTSQDCLVYPMGDGWAKNYTIAFRLGNTVLELIKAGEARTTVTARRVAHAPTWGPRRNVVDHVAALTLAGSSALHVFHVASATSS</sequence>
<name>A0A915HMH9_ROMCU</name>
<organism evidence="1 2">
    <name type="scientific">Romanomermis culicivorax</name>
    <name type="common">Nematode worm</name>
    <dbReference type="NCBI Taxonomy" id="13658"/>
    <lineage>
        <taxon>Eukaryota</taxon>
        <taxon>Metazoa</taxon>
        <taxon>Ecdysozoa</taxon>
        <taxon>Nematoda</taxon>
        <taxon>Enoplea</taxon>
        <taxon>Dorylaimia</taxon>
        <taxon>Mermithida</taxon>
        <taxon>Mermithoidea</taxon>
        <taxon>Mermithidae</taxon>
        <taxon>Romanomermis</taxon>
    </lineage>
</organism>
<accession>A0A915HMH9</accession>